<gene>
    <name evidence="1" type="ORF">IMSAGC001_02544</name>
</gene>
<protein>
    <submittedName>
        <fullName evidence="1">Uncharacterized protein</fullName>
    </submittedName>
</protein>
<dbReference type="AlphaFoldDB" id="A0A7J0A4Q5"/>
<sequence length="60" mass="6926">MNDCLPKVTHEGIIKIEGLEIKVLTLDNGQRIIPEEDFKKALSFLGITEKEFHLMMTKRI</sequence>
<reference evidence="1 2" key="1">
    <citation type="journal article" date="2020" name="Microbiome">
        <title>Single-cell genomics of uncultured bacteria reveals dietary fiber responders in the mouse gut microbiota.</title>
        <authorList>
            <person name="Chijiiwa R."/>
            <person name="Hosokawa M."/>
            <person name="Kogawa M."/>
            <person name="Nishikawa Y."/>
            <person name="Ide K."/>
            <person name="Sakanashi C."/>
            <person name="Takahashi K."/>
            <person name="Takeyama H."/>
        </authorList>
    </citation>
    <scope>NUCLEOTIDE SEQUENCE [LARGE SCALE GENOMIC DNA]</scope>
    <source>
        <strain evidence="1">IMSAGC_001</strain>
    </source>
</reference>
<evidence type="ECO:0000313" key="2">
    <source>
        <dbReference type="Proteomes" id="UP000491181"/>
    </source>
</evidence>
<comment type="caution">
    <text evidence="1">The sequence shown here is derived from an EMBL/GenBank/DDBJ whole genome shotgun (WGS) entry which is preliminary data.</text>
</comment>
<dbReference type="RefSeq" id="WP_172504027.1">
    <property type="nucleotide sequence ID" value="NZ_BLLS01000076.1"/>
</dbReference>
<dbReference type="EMBL" id="BLLS01000076">
    <property type="protein sequence ID" value="GFH87120.1"/>
    <property type="molecule type" value="Genomic_DNA"/>
</dbReference>
<accession>A0A7J0A4Q5</accession>
<organism evidence="1 2">
    <name type="scientific">Bacteroides acidifaciens</name>
    <dbReference type="NCBI Taxonomy" id="85831"/>
    <lineage>
        <taxon>Bacteria</taxon>
        <taxon>Pseudomonadati</taxon>
        <taxon>Bacteroidota</taxon>
        <taxon>Bacteroidia</taxon>
        <taxon>Bacteroidales</taxon>
        <taxon>Bacteroidaceae</taxon>
        <taxon>Bacteroides</taxon>
    </lineage>
</organism>
<name>A0A7J0A4Q5_9BACE</name>
<proteinExistence type="predicted"/>
<evidence type="ECO:0000313" key="1">
    <source>
        <dbReference type="EMBL" id="GFH87120.1"/>
    </source>
</evidence>
<dbReference type="Proteomes" id="UP000491181">
    <property type="component" value="Unassembled WGS sequence"/>
</dbReference>